<dbReference type="Pfam" id="PF26343">
    <property type="entry name" value="VapC50_C"/>
    <property type="match status" value="1"/>
</dbReference>
<keyword evidence="3" id="KW-1185">Reference proteome</keyword>
<reference evidence="2 3" key="1">
    <citation type="submission" date="2018-07" db="EMBL/GenBank/DDBJ databases">
        <title>Genomic Encyclopedia of Type Strains, Phase III (KMG-III): the genomes of soil and plant-associated and newly described type strains.</title>
        <authorList>
            <person name="Whitman W."/>
        </authorList>
    </citation>
    <scope>NUCLEOTIDE SEQUENCE [LARGE SCALE GENOMIC DNA]</scope>
    <source>
        <strain evidence="2 3">31-25a</strain>
    </source>
</reference>
<evidence type="ECO:0000313" key="2">
    <source>
        <dbReference type="EMBL" id="RCW77700.1"/>
    </source>
</evidence>
<protein>
    <submittedName>
        <fullName evidence="2">PIN domain-containing protein</fullName>
    </submittedName>
</protein>
<accession>A0A368YBQ9</accession>
<comment type="caution">
    <text evidence="2">The sequence shown here is derived from an EMBL/GenBank/DDBJ whole genome shotgun (WGS) entry which is preliminary data.</text>
</comment>
<evidence type="ECO:0000259" key="1">
    <source>
        <dbReference type="Pfam" id="PF26343"/>
    </source>
</evidence>
<name>A0A368YBQ9_9HYPH</name>
<dbReference type="RefSeq" id="WP_114433018.1">
    <property type="nucleotide sequence ID" value="NZ_QPJM01000039.1"/>
</dbReference>
<dbReference type="Proteomes" id="UP000253324">
    <property type="component" value="Unassembled WGS sequence"/>
</dbReference>
<dbReference type="InterPro" id="IPR058652">
    <property type="entry name" value="VapC50_C"/>
</dbReference>
<dbReference type="EMBL" id="QPJM01000039">
    <property type="protein sequence ID" value="RCW77700.1"/>
    <property type="molecule type" value="Genomic_DNA"/>
</dbReference>
<proteinExistence type="predicted"/>
<dbReference type="OrthoDB" id="211933at2"/>
<gene>
    <name evidence="2" type="ORF">C7476_1397</name>
</gene>
<evidence type="ECO:0000313" key="3">
    <source>
        <dbReference type="Proteomes" id="UP000253324"/>
    </source>
</evidence>
<organism evidence="2 3">
    <name type="scientific">Phyllobacterium bourgognense</name>
    <dbReference type="NCBI Taxonomy" id="314236"/>
    <lineage>
        <taxon>Bacteria</taxon>
        <taxon>Pseudomonadati</taxon>
        <taxon>Pseudomonadota</taxon>
        <taxon>Alphaproteobacteria</taxon>
        <taxon>Hyphomicrobiales</taxon>
        <taxon>Phyllobacteriaceae</taxon>
        <taxon>Phyllobacterium</taxon>
    </lineage>
</organism>
<dbReference type="AlphaFoldDB" id="A0A368YBQ9"/>
<feature type="domain" description="VapC50 C-terminal" evidence="1">
    <location>
        <begin position="132"/>
        <end position="184"/>
    </location>
</feature>
<sequence>MPFEPQVAIFDACVLYPFHLRNLLVQCSVDRLVEARWTEEIHEEWIRNLAANNPAISRERLQKTKNLMNLVLPKATVSGYENHISDITLPDADDRHVVAAGISAGASTIITWNTRDFPPEELQKHGMTRQTPDDFLLNLYSQFPDVAVSITSNARRNLRKSGPSALEFLEDLKRQGLTRFVDKIAKHITDL</sequence>